<dbReference type="GO" id="GO:0016491">
    <property type="term" value="F:oxidoreductase activity"/>
    <property type="evidence" value="ECO:0007669"/>
    <property type="project" value="UniProtKB-KW"/>
</dbReference>
<evidence type="ECO:0000259" key="9">
    <source>
        <dbReference type="PROSITE" id="PS51669"/>
    </source>
</evidence>
<evidence type="ECO:0000256" key="6">
    <source>
        <dbReference type="ARBA" id="ARBA00023002"/>
    </source>
</evidence>
<dbReference type="Gene3D" id="2.40.40.20">
    <property type="match status" value="1"/>
</dbReference>
<evidence type="ECO:0000256" key="4">
    <source>
        <dbReference type="ARBA" id="ARBA00022723"/>
    </source>
</evidence>
<dbReference type="InterPro" id="IPR006963">
    <property type="entry name" value="Mopterin_OxRdtase_4Fe-4S_dom"/>
</dbReference>
<keyword evidence="2" id="KW-0004">4Fe-4S</keyword>
<dbReference type="PANTHER" id="PTHR43742:SF9">
    <property type="entry name" value="TETRATHIONATE REDUCTASE SUBUNIT A"/>
    <property type="match status" value="1"/>
</dbReference>
<dbReference type="AlphaFoldDB" id="A0A226BXB9"/>
<gene>
    <name evidence="10" type="ORF">CDO51_06925</name>
</gene>
<evidence type="ECO:0000256" key="5">
    <source>
        <dbReference type="ARBA" id="ARBA00022729"/>
    </source>
</evidence>
<accession>A0A226BXB9</accession>
<dbReference type="SMART" id="SM00926">
    <property type="entry name" value="Molybdop_Fe4S4"/>
    <property type="match status" value="1"/>
</dbReference>
<keyword evidence="4" id="KW-0479">Metal-binding</keyword>
<dbReference type="Pfam" id="PF01568">
    <property type="entry name" value="Molydop_binding"/>
    <property type="match status" value="1"/>
</dbReference>
<organism evidence="10 11">
    <name type="scientific">Natranaerobius trueperi</name>
    <dbReference type="NCBI Taxonomy" id="759412"/>
    <lineage>
        <taxon>Bacteria</taxon>
        <taxon>Bacillati</taxon>
        <taxon>Bacillota</taxon>
        <taxon>Clostridia</taxon>
        <taxon>Natranaerobiales</taxon>
        <taxon>Natranaerobiaceae</taxon>
        <taxon>Natranaerobius</taxon>
    </lineage>
</organism>
<dbReference type="PANTHER" id="PTHR43742">
    <property type="entry name" value="TRIMETHYLAMINE-N-OXIDE REDUCTASE"/>
    <property type="match status" value="1"/>
</dbReference>
<keyword evidence="5" id="KW-0732">Signal</keyword>
<sequence length="751" mass="83404">MGGLRMDEKVAVNRRTFIKTAVGTGLAMGTGLKVPNFVKAKSKEQNALYEKGAKEVPTVCGVCSGGCAAKAYVKNDRVKQLVGNPKDQAAGGKLCVKGYNSIETLYDPDRVKYPMKRTNPDKGIGVDPKFVKISWDEALDHIANKLNTIVDEYGPEALMFIMRSNPFSSRLGKAIGTPNFISHQSTCFTTQEVMWRSMVTGGGKPWTYDLENSNYILSFGCDLLGKAKNMHLRNTASALENGAKLVVLDPRKSTTASRAHEWIPIKPGTDLAFALAMIKVIVEEDLYDKDFVNKYTEGIDEIKEFVKDYTPEWAEKITEIPKDTIVKIAREFSNNKPAFIPSHKRDAAGPNYSNSSRLAQAQIILNALVGSIDRKGGAILSRNPGFPGFDEVFPSPEFPQPKTQRIDGFEQHPIISEMYRGDFATLAEGILTENPYPVKAALLRGYTTLSFPNAKRMTKALTKLDFLVTFEILPSEAVQLSDIVLPEPHWLESSGFSDRGYHCLHPQVAVRLPASERLHDTRGFSSIITDLAKRMGYGEYFEGVSGEKWNDKQLKGIGTSWEELSNDPDGLWSKQLPFEPTTEFDTPSGKIELYSTVLKENGYDPLPYWKAKREEPSEEYPFYFIISRPSVHKMHSTQNNPIANEISPENHAVMNSKTALELGINDGDEVIVESKVSQIKVNAKLIEGIRPDCVMVKHGFGRWSKELSVAHSKGANEGDLIPDMTVDEMRNINDPGAGACMSDFCVKVFKA</sequence>
<name>A0A226BXB9_9FIRM</name>
<evidence type="ECO:0000313" key="11">
    <source>
        <dbReference type="Proteomes" id="UP000214588"/>
    </source>
</evidence>
<protein>
    <recommendedName>
        <fullName evidence="9">4Fe-4S Mo/W bis-MGD-type domain-containing protein</fullName>
    </recommendedName>
</protein>
<evidence type="ECO:0000256" key="7">
    <source>
        <dbReference type="ARBA" id="ARBA00023004"/>
    </source>
</evidence>
<evidence type="ECO:0000256" key="2">
    <source>
        <dbReference type="ARBA" id="ARBA00022485"/>
    </source>
</evidence>
<evidence type="ECO:0000256" key="1">
    <source>
        <dbReference type="ARBA" id="ARBA00010312"/>
    </source>
</evidence>
<dbReference type="SUPFAM" id="SSF53706">
    <property type="entry name" value="Formate dehydrogenase/DMSO reductase, domains 1-3"/>
    <property type="match status" value="1"/>
</dbReference>
<reference evidence="10 11" key="1">
    <citation type="submission" date="2017-06" db="EMBL/GenBank/DDBJ databases">
        <title>Draft Genome Sequence of Natranaerobius trueperi halophilic, alkalithermophilic bacteria from soda lakes.</title>
        <authorList>
            <person name="Zhao B."/>
        </authorList>
    </citation>
    <scope>NUCLEOTIDE SEQUENCE [LARGE SCALE GENOMIC DNA]</scope>
    <source>
        <strain evidence="10 11">DSM 18760</strain>
    </source>
</reference>
<dbReference type="Gene3D" id="3.40.228.10">
    <property type="entry name" value="Dimethylsulfoxide Reductase, domain 2"/>
    <property type="match status" value="1"/>
</dbReference>
<dbReference type="SUPFAM" id="SSF50692">
    <property type="entry name" value="ADC-like"/>
    <property type="match status" value="1"/>
</dbReference>
<dbReference type="Gene3D" id="3.40.50.740">
    <property type="match status" value="1"/>
</dbReference>
<dbReference type="GO" id="GO:0046872">
    <property type="term" value="F:metal ion binding"/>
    <property type="evidence" value="ECO:0007669"/>
    <property type="project" value="UniProtKB-KW"/>
</dbReference>
<dbReference type="Pfam" id="PF04879">
    <property type="entry name" value="Molybdop_Fe4S4"/>
    <property type="match status" value="1"/>
</dbReference>
<dbReference type="Proteomes" id="UP000214588">
    <property type="component" value="Unassembled WGS sequence"/>
</dbReference>
<feature type="domain" description="4Fe-4S Mo/W bis-MGD-type" evidence="9">
    <location>
        <begin position="53"/>
        <end position="109"/>
    </location>
</feature>
<evidence type="ECO:0000256" key="8">
    <source>
        <dbReference type="ARBA" id="ARBA00023014"/>
    </source>
</evidence>
<keyword evidence="3" id="KW-0500">Molybdenum</keyword>
<evidence type="ECO:0000256" key="3">
    <source>
        <dbReference type="ARBA" id="ARBA00022505"/>
    </source>
</evidence>
<dbReference type="GO" id="GO:0043546">
    <property type="term" value="F:molybdopterin cofactor binding"/>
    <property type="evidence" value="ECO:0007669"/>
    <property type="project" value="InterPro"/>
</dbReference>
<keyword evidence="7" id="KW-0408">Iron</keyword>
<dbReference type="InterPro" id="IPR050612">
    <property type="entry name" value="Prok_Mopterin_Oxidored"/>
</dbReference>
<keyword evidence="11" id="KW-1185">Reference proteome</keyword>
<comment type="similarity">
    <text evidence="1">Belongs to the prokaryotic molybdopterin-containing oxidoreductase family.</text>
</comment>
<dbReference type="Gene3D" id="2.20.25.90">
    <property type="entry name" value="ADC-like domains"/>
    <property type="match status" value="1"/>
</dbReference>
<dbReference type="Pfam" id="PF00384">
    <property type="entry name" value="Molybdopterin"/>
    <property type="match status" value="1"/>
</dbReference>
<proteinExistence type="inferred from homology"/>
<keyword evidence="8" id="KW-0411">Iron-sulfur</keyword>
<dbReference type="InterPro" id="IPR006656">
    <property type="entry name" value="Mopterin_OxRdtase"/>
</dbReference>
<dbReference type="InterPro" id="IPR009010">
    <property type="entry name" value="Asp_de-COase-like_dom_sf"/>
</dbReference>
<dbReference type="GO" id="GO:0051539">
    <property type="term" value="F:4 iron, 4 sulfur cluster binding"/>
    <property type="evidence" value="ECO:0007669"/>
    <property type="project" value="UniProtKB-KW"/>
</dbReference>
<dbReference type="InterPro" id="IPR006657">
    <property type="entry name" value="MoPterin_dinucl-bd_dom"/>
</dbReference>
<keyword evidence="6" id="KW-0560">Oxidoreductase</keyword>
<dbReference type="EMBL" id="NIQC01000013">
    <property type="protein sequence ID" value="OWZ83678.1"/>
    <property type="molecule type" value="Genomic_DNA"/>
</dbReference>
<dbReference type="PROSITE" id="PS51669">
    <property type="entry name" value="4FE4S_MOW_BIS_MGD"/>
    <property type="match status" value="1"/>
</dbReference>
<evidence type="ECO:0000313" key="10">
    <source>
        <dbReference type="EMBL" id="OWZ83678.1"/>
    </source>
</evidence>
<dbReference type="CDD" id="cd02778">
    <property type="entry name" value="MopB_CT_Thiosulfate-R-like"/>
    <property type="match status" value="1"/>
</dbReference>
<comment type="caution">
    <text evidence="10">The sequence shown here is derived from an EMBL/GenBank/DDBJ whole genome shotgun (WGS) entry which is preliminary data.</text>
</comment>